<sequence length="92" mass="9922">MDQFGGLRRITLSDNPQIGDAGSINIAEALVDDLWIKAIDLQACGLTDASARVWLSVLAGTQVKVKPSGERANTGNRSLFVLDLRRNPEIGM</sequence>
<evidence type="ECO:0000313" key="2">
    <source>
        <dbReference type="Proteomes" id="UP000728185"/>
    </source>
</evidence>
<dbReference type="AlphaFoldDB" id="A0A8E0S427"/>
<dbReference type="PANTHER" id="PTHR24110">
    <property type="entry name" value="CENTROSOMAL PROTEIN OF 78 KDA"/>
    <property type="match status" value="1"/>
</dbReference>
<gene>
    <name evidence="1" type="ORF">FBUS_04967</name>
</gene>
<name>A0A8E0S427_9TREM</name>
<reference evidence="1" key="1">
    <citation type="submission" date="2019-05" db="EMBL/GenBank/DDBJ databases">
        <title>Annotation for the trematode Fasciolopsis buski.</title>
        <authorList>
            <person name="Choi Y.-J."/>
        </authorList>
    </citation>
    <scope>NUCLEOTIDE SEQUENCE</scope>
    <source>
        <strain evidence="1">HT</strain>
        <tissue evidence="1">Whole worm</tissue>
    </source>
</reference>
<accession>A0A8E0S427</accession>
<dbReference type="GO" id="GO:0036064">
    <property type="term" value="C:ciliary basal body"/>
    <property type="evidence" value="ECO:0007669"/>
    <property type="project" value="TreeGrafter"/>
</dbReference>
<dbReference type="GO" id="GO:0044782">
    <property type="term" value="P:cilium organization"/>
    <property type="evidence" value="ECO:0007669"/>
    <property type="project" value="TreeGrafter"/>
</dbReference>
<dbReference type="SUPFAM" id="SSF52047">
    <property type="entry name" value="RNI-like"/>
    <property type="match status" value="1"/>
</dbReference>
<keyword evidence="2" id="KW-1185">Reference proteome</keyword>
<dbReference type="Gene3D" id="3.80.10.10">
    <property type="entry name" value="Ribonuclease Inhibitor"/>
    <property type="match status" value="1"/>
</dbReference>
<dbReference type="PANTHER" id="PTHR24110:SF3">
    <property type="entry name" value="CENTROSOMAL PROTEIN OF 78 KDA"/>
    <property type="match status" value="1"/>
</dbReference>
<organism evidence="1 2">
    <name type="scientific">Fasciolopsis buskii</name>
    <dbReference type="NCBI Taxonomy" id="27845"/>
    <lineage>
        <taxon>Eukaryota</taxon>
        <taxon>Metazoa</taxon>
        <taxon>Spiralia</taxon>
        <taxon>Lophotrochozoa</taxon>
        <taxon>Platyhelminthes</taxon>
        <taxon>Trematoda</taxon>
        <taxon>Digenea</taxon>
        <taxon>Plagiorchiida</taxon>
        <taxon>Echinostomata</taxon>
        <taxon>Echinostomatoidea</taxon>
        <taxon>Fasciolidae</taxon>
        <taxon>Fasciolopsis</taxon>
    </lineage>
</organism>
<proteinExistence type="predicted"/>
<evidence type="ECO:0000313" key="1">
    <source>
        <dbReference type="EMBL" id="KAA0198537.1"/>
    </source>
</evidence>
<dbReference type="Proteomes" id="UP000728185">
    <property type="component" value="Unassembled WGS sequence"/>
</dbReference>
<protein>
    <submittedName>
        <fullName evidence="1">Centrosomal protein of</fullName>
    </submittedName>
</protein>
<comment type="caution">
    <text evidence="1">The sequence shown here is derived from an EMBL/GenBank/DDBJ whole genome shotgun (WGS) entry which is preliminary data.</text>
</comment>
<dbReference type="GO" id="GO:0005813">
    <property type="term" value="C:centrosome"/>
    <property type="evidence" value="ECO:0007669"/>
    <property type="project" value="TreeGrafter"/>
</dbReference>
<dbReference type="InterPro" id="IPR032675">
    <property type="entry name" value="LRR_dom_sf"/>
</dbReference>
<dbReference type="EMBL" id="LUCM01001661">
    <property type="protein sequence ID" value="KAA0198537.1"/>
    <property type="molecule type" value="Genomic_DNA"/>
</dbReference>
<dbReference type="OrthoDB" id="78308at2759"/>